<evidence type="ECO:0000313" key="1">
    <source>
        <dbReference type="EMBL" id="GCL40584.1"/>
    </source>
</evidence>
<keyword evidence="1" id="KW-0547">Nucleotide-binding</keyword>
<keyword evidence="1" id="KW-0347">Helicase</keyword>
<accession>A0A480AER5</accession>
<keyword evidence="1" id="KW-0067">ATP-binding</keyword>
<comment type="caution">
    <text evidence="1">The sequence shown here is derived from an EMBL/GenBank/DDBJ whole genome shotgun (WGS) entry which is preliminary data.</text>
</comment>
<dbReference type="GO" id="GO:0004386">
    <property type="term" value="F:helicase activity"/>
    <property type="evidence" value="ECO:0007669"/>
    <property type="project" value="UniProtKB-KW"/>
</dbReference>
<keyword evidence="1" id="KW-0378">Hydrolase</keyword>
<dbReference type="AlphaFoldDB" id="A0A480AER5"/>
<name>A0A480AER5_9CYAN</name>
<gene>
    <name evidence="1" type="ORF">NIES80_02720</name>
</gene>
<evidence type="ECO:0000313" key="2">
    <source>
        <dbReference type="Proteomes" id="UP000299367"/>
    </source>
</evidence>
<sequence length="34" mass="3956">MTTILREKALVLLRQALNNPNADFRDAQWEAISR</sequence>
<reference evidence="2" key="1">
    <citation type="submission" date="2019-02" db="EMBL/GenBank/DDBJ databases">
        <title>Draft genome sequence of Dolichospermum planctonicum NIES-80.</title>
        <authorList>
            <person name="Yamaguchi H."/>
            <person name="Suzuki S."/>
            <person name="Kawachi M."/>
        </authorList>
    </citation>
    <scope>NUCLEOTIDE SEQUENCE [LARGE SCALE GENOMIC DNA]</scope>
    <source>
        <strain evidence="2">NIES-80</strain>
    </source>
</reference>
<organism evidence="1 2">
    <name type="scientific">Dolichospermum planctonicum</name>
    <dbReference type="NCBI Taxonomy" id="136072"/>
    <lineage>
        <taxon>Bacteria</taxon>
        <taxon>Bacillati</taxon>
        <taxon>Cyanobacteriota</taxon>
        <taxon>Cyanophyceae</taxon>
        <taxon>Nostocales</taxon>
        <taxon>Aphanizomenonaceae</taxon>
        <taxon>Dolichospermum</taxon>
    </lineage>
</organism>
<protein>
    <submittedName>
        <fullName evidence="1">ATP-dependent DNA helicase, RecQ family protein</fullName>
    </submittedName>
</protein>
<dbReference type="Proteomes" id="UP000299367">
    <property type="component" value="Unassembled WGS sequence"/>
</dbReference>
<dbReference type="EMBL" id="BJCF01000002">
    <property type="protein sequence ID" value="GCL40584.1"/>
    <property type="molecule type" value="Genomic_DNA"/>
</dbReference>
<proteinExistence type="predicted"/>